<evidence type="ECO:0000313" key="2">
    <source>
        <dbReference type="Proteomes" id="UP000037442"/>
    </source>
</evidence>
<comment type="caution">
    <text evidence="1">The sequence shown here is derived from an EMBL/GenBank/DDBJ whole genome shotgun (WGS) entry which is preliminary data.</text>
</comment>
<sequence length="176" mass="19807">MLGLLLTASALVYWLAIDAKQALRADDQTLQLQKGRLTKLEQSQPAAPPIDPEQETLAALKQIAYSDKEVNALIRRVYAMAAEHQVRITEAEYRLTTQGYGGFHQQKIMLPVQAPYPRIKALAQQMLRDFHGMSIDQLMLHREDIARDKPEVTIRLSFWVLPGKPLATAPDNPPTP</sequence>
<protein>
    <submittedName>
        <fullName evidence="1">Uncharacterized protein</fullName>
    </submittedName>
</protein>
<reference evidence="2" key="1">
    <citation type="submission" date="2014-06" db="EMBL/GenBank/DDBJ databases">
        <title>Draft genome sequence of C. testosteroni WDL7.</title>
        <authorList>
            <person name="Wu Y."/>
            <person name="Seshan H."/>
            <person name="Arumugam K."/>
        </authorList>
    </citation>
    <scope>NUCLEOTIDE SEQUENCE [LARGE SCALE GENOMIC DNA]</scope>
    <source>
        <strain evidence="2">WDL7</strain>
    </source>
</reference>
<dbReference type="EMBL" id="JNVD01000004">
    <property type="protein sequence ID" value="KOC30504.1"/>
    <property type="molecule type" value="Genomic_DNA"/>
</dbReference>
<organism evidence="1 2">
    <name type="scientific">Comamonas testosteroni</name>
    <name type="common">Pseudomonas testosteroni</name>
    <dbReference type="NCBI Taxonomy" id="285"/>
    <lineage>
        <taxon>Bacteria</taxon>
        <taxon>Pseudomonadati</taxon>
        <taxon>Pseudomonadota</taxon>
        <taxon>Betaproteobacteria</taxon>
        <taxon>Burkholderiales</taxon>
        <taxon>Comamonadaceae</taxon>
        <taxon>Comamonas</taxon>
    </lineage>
</organism>
<gene>
    <name evidence="1" type="ORF">GL58_19285</name>
</gene>
<dbReference type="PATRIC" id="fig|285.49.peg.3989"/>
<name>A0A0L7N8G7_COMTE</name>
<dbReference type="Proteomes" id="UP000037442">
    <property type="component" value="Unassembled WGS sequence"/>
</dbReference>
<dbReference type="AlphaFoldDB" id="A0A0L7N8G7"/>
<accession>A0A0L7N8G7</accession>
<proteinExistence type="predicted"/>
<evidence type="ECO:0000313" key="1">
    <source>
        <dbReference type="EMBL" id="KOC30504.1"/>
    </source>
</evidence>